<name>A0A7R6SZB6_9BACT</name>
<dbReference type="SUPFAM" id="SSF49299">
    <property type="entry name" value="PKD domain"/>
    <property type="match status" value="1"/>
</dbReference>
<evidence type="ECO:0000313" key="1">
    <source>
        <dbReference type="EMBL" id="BBB32670.1"/>
    </source>
</evidence>
<evidence type="ECO:0000313" key="2">
    <source>
        <dbReference type="Proteomes" id="UP000595564"/>
    </source>
</evidence>
<dbReference type="RefSeq" id="WP_201326973.1">
    <property type="nucleotide sequence ID" value="NZ_AP017470.1"/>
</dbReference>
<organism evidence="1 2">
    <name type="scientific">Thermotomaculum hydrothermale</name>
    <dbReference type="NCBI Taxonomy" id="981385"/>
    <lineage>
        <taxon>Bacteria</taxon>
        <taxon>Pseudomonadati</taxon>
        <taxon>Acidobacteriota</taxon>
        <taxon>Holophagae</taxon>
        <taxon>Thermotomaculales</taxon>
        <taxon>Thermotomaculaceae</taxon>
        <taxon>Thermotomaculum</taxon>
    </lineage>
</organism>
<dbReference type="KEGG" id="thyd:TTHT_1136"/>
<evidence type="ECO:0008006" key="3">
    <source>
        <dbReference type="Google" id="ProtNLM"/>
    </source>
</evidence>
<dbReference type="AlphaFoldDB" id="A0A7R6SZB6"/>
<gene>
    <name evidence="1" type="ORF">TTHT_1136</name>
</gene>
<dbReference type="EMBL" id="AP017470">
    <property type="protein sequence ID" value="BBB32670.1"/>
    <property type="molecule type" value="Genomic_DNA"/>
</dbReference>
<dbReference type="InterPro" id="IPR035986">
    <property type="entry name" value="PKD_dom_sf"/>
</dbReference>
<keyword evidence="2" id="KW-1185">Reference proteome</keyword>
<dbReference type="Proteomes" id="UP000595564">
    <property type="component" value="Chromosome"/>
</dbReference>
<protein>
    <recommendedName>
        <fullName evidence="3">PKD domain-containing protein</fullName>
    </recommendedName>
</protein>
<proteinExistence type="predicted"/>
<sequence length="497" mass="56039">MTVKFTVDAYDPEGDALFYTFHIFNENGEQYDIISESNIFYYTFYADGNYTVKVSVSGSHNETTLSKALSVKVLPSNTPIKISVLTSRQLAGILNEDFGKVSAKTVFYNDKDYNVTINIKGYNNGEPVIDKNETILPNQTFVITEHYLVVPTTDVIVYSSAHIKVSASIFTPEGIARAWYKYDNTIQMYVPYIEENTGFRDSYVYISNPYVKPVAYTFNETINELPEDYTIILNAGSYVSPLMDSSKCWGLVRDEIIQTFNNLVEEKTLNGLGISVDFDKKPAMYELKQDGSTRLYLPFIPHIDCYNDLVLLNTGDRESDVVIRFFDNHGIKTGEYTVNIPDQQRVKIYLEKVLYDLDINADYAVIDSIQPIIGVNEVKLLYGGEYAFTLPSYGEIGGYSSVVLSDDYYWTAFSLVNTTDQEISITFALYTASGNFKVNKFITVPKRGMLASYIKDIFNDVEIQNGDSVVIISTKPISGLTLQGNYSLTRVSALPIF</sequence>
<accession>A0A7R6SZB6</accession>
<reference evidence="1 2" key="1">
    <citation type="journal article" date="2012" name="Extremophiles">
        <title>Thermotomaculum hydrothermale gen. nov., sp. nov., a novel heterotrophic thermophile within the phylum Acidobacteria from a deep-sea hydrothermal vent chimney in the Southern Okinawa Trough.</title>
        <authorList>
            <person name="Izumi H."/>
            <person name="Nunoura T."/>
            <person name="Miyazaki M."/>
            <person name="Mino S."/>
            <person name="Toki T."/>
            <person name="Takai K."/>
            <person name="Sako Y."/>
            <person name="Sawabe T."/>
            <person name="Nakagawa S."/>
        </authorList>
    </citation>
    <scope>NUCLEOTIDE SEQUENCE [LARGE SCALE GENOMIC DNA]</scope>
    <source>
        <strain evidence="1 2">AC55</strain>
    </source>
</reference>